<dbReference type="InterPro" id="IPR036291">
    <property type="entry name" value="NAD(P)-bd_dom_sf"/>
</dbReference>
<dbReference type="InterPro" id="IPR017476">
    <property type="entry name" value="UDP-Glc/GDP-Man"/>
</dbReference>
<dbReference type="InterPro" id="IPR014027">
    <property type="entry name" value="UDP-Glc/GDP-Man_DH_C"/>
</dbReference>
<comment type="catalytic activity">
    <reaction evidence="6 7">
        <text>UDP-alpha-D-glucose + 2 NAD(+) + H2O = UDP-alpha-D-glucuronate + 2 NADH + 3 H(+)</text>
        <dbReference type="Rhea" id="RHEA:23596"/>
        <dbReference type="ChEBI" id="CHEBI:15377"/>
        <dbReference type="ChEBI" id="CHEBI:15378"/>
        <dbReference type="ChEBI" id="CHEBI:57540"/>
        <dbReference type="ChEBI" id="CHEBI:57945"/>
        <dbReference type="ChEBI" id="CHEBI:58052"/>
        <dbReference type="ChEBI" id="CHEBI:58885"/>
        <dbReference type="EC" id="1.1.1.22"/>
    </reaction>
</comment>
<evidence type="ECO:0000259" key="11">
    <source>
        <dbReference type="SMART" id="SM00984"/>
    </source>
</evidence>
<comment type="caution">
    <text evidence="12">The sequence shown here is derived from an EMBL/GenBank/DDBJ whole genome shotgun (WGS) entry which is preliminary data.</text>
</comment>
<feature type="binding site" evidence="10">
    <location>
        <position position="311"/>
    </location>
    <ligand>
        <name>NAD(+)</name>
        <dbReference type="ChEBI" id="CHEBI:57540"/>
    </ligand>
</feature>
<dbReference type="InterPro" id="IPR036220">
    <property type="entry name" value="UDP-Glc/GDP-Man_DH_C_sf"/>
</dbReference>
<evidence type="ECO:0000313" key="12">
    <source>
        <dbReference type="EMBL" id="PSN83403.1"/>
    </source>
</evidence>
<dbReference type="Gene3D" id="1.20.5.100">
    <property type="entry name" value="Cytochrome c1, transmembrane anchor, C-terminal"/>
    <property type="match status" value="1"/>
</dbReference>
<reference evidence="12 13" key="1">
    <citation type="submission" date="2017-04" db="EMBL/GenBank/DDBJ databases">
        <title>Novel microbial lineages endemic to geothermal iron-oxide mats fill important gaps in the evolutionary history of Archaea.</title>
        <authorList>
            <person name="Jay Z.J."/>
            <person name="Beam J.P."/>
            <person name="Dlakic M."/>
            <person name="Rusch D.B."/>
            <person name="Kozubal M.A."/>
            <person name="Inskeep W.P."/>
        </authorList>
    </citation>
    <scope>NUCLEOTIDE SEQUENCE [LARGE SCALE GENOMIC DNA]</scope>
    <source>
        <strain evidence="12">OSP_D</strain>
    </source>
</reference>
<dbReference type="InterPro" id="IPR008927">
    <property type="entry name" value="6-PGluconate_DH-like_C_sf"/>
</dbReference>
<evidence type="ECO:0000256" key="1">
    <source>
        <dbReference type="ARBA" id="ARBA00004701"/>
    </source>
</evidence>
<feature type="binding site" evidence="10">
    <location>
        <position position="35"/>
    </location>
    <ligand>
        <name>NAD(+)</name>
        <dbReference type="ChEBI" id="CHEBI:57540"/>
    </ligand>
</feature>
<feature type="active site" description="Nucleophile" evidence="8">
    <location>
        <position position="248"/>
    </location>
</feature>
<feature type="binding site" evidence="10">
    <location>
        <position position="142"/>
    </location>
    <ligand>
        <name>NAD(+)</name>
        <dbReference type="ChEBI" id="CHEBI:57540"/>
    </ligand>
</feature>
<evidence type="ECO:0000256" key="8">
    <source>
        <dbReference type="PIRSR" id="PIRSR500134-1"/>
    </source>
</evidence>
<feature type="binding site" evidence="9">
    <location>
        <position position="245"/>
    </location>
    <ligand>
        <name>substrate</name>
    </ligand>
</feature>
<evidence type="ECO:0000256" key="6">
    <source>
        <dbReference type="ARBA" id="ARBA00047473"/>
    </source>
</evidence>
<evidence type="ECO:0000313" key="13">
    <source>
        <dbReference type="Proteomes" id="UP000240880"/>
    </source>
</evidence>
<feature type="binding site" evidence="9">
    <location>
        <begin position="237"/>
        <end position="241"/>
    </location>
    <ligand>
        <name>substrate</name>
    </ligand>
</feature>
<dbReference type="UniPathway" id="UPA00038">
    <property type="reaction ID" value="UER00491"/>
</dbReference>
<evidence type="ECO:0000256" key="2">
    <source>
        <dbReference type="ARBA" id="ARBA00006601"/>
    </source>
</evidence>
<feature type="binding site" evidence="10">
    <location>
        <position position="116"/>
    </location>
    <ligand>
        <name>NAD(+)</name>
        <dbReference type="ChEBI" id="CHEBI:57540"/>
    </ligand>
</feature>
<evidence type="ECO:0000256" key="4">
    <source>
        <dbReference type="ARBA" id="ARBA00023002"/>
    </source>
</evidence>
<dbReference type="Pfam" id="PF03720">
    <property type="entry name" value="UDPG_MGDP_dh_C"/>
    <property type="match status" value="1"/>
</dbReference>
<dbReference type="SUPFAM" id="SSF51735">
    <property type="entry name" value="NAD(P)-binding Rossmann-fold domains"/>
    <property type="match status" value="1"/>
</dbReference>
<dbReference type="PANTHER" id="PTHR43750">
    <property type="entry name" value="UDP-GLUCOSE 6-DEHYDROGENASE TUAD"/>
    <property type="match status" value="1"/>
</dbReference>
<organism evidence="12 13">
    <name type="scientific">Candidatus Marsarchaeota G1 archaeon OSP_D</name>
    <dbReference type="NCBI Taxonomy" id="1978155"/>
    <lineage>
        <taxon>Archaea</taxon>
        <taxon>Candidatus Marsarchaeota</taxon>
        <taxon>Candidatus Marsarchaeota group 1</taxon>
    </lineage>
</organism>
<dbReference type="SUPFAM" id="SSF48179">
    <property type="entry name" value="6-phosphogluconate dehydrogenase C-terminal domain-like"/>
    <property type="match status" value="1"/>
</dbReference>
<dbReference type="EMBL" id="NEXC01000025">
    <property type="protein sequence ID" value="PSN83403.1"/>
    <property type="molecule type" value="Genomic_DNA"/>
</dbReference>
<comment type="pathway">
    <text evidence="1">Nucleotide-sugar biosynthesis; UDP-alpha-D-glucuronate biosynthesis; UDP-alpha-D-glucuronate from UDP-alpha-D-glucose: step 1/1.</text>
</comment>
<dbReference type="InterPro" id="IPR028357">
    <property type="entry name" value="UDPglc_DH_bac"/>
</dbReference>
<name>A0A2R6AAS6_9ARCH</name>
<keyword evidence="5 7" id="KW-0520">NAD</keyword>
<dbReference type="EC" id="1.1.1.22" evidence="3 7"/>
<dbReference type="AlphaFoldDB" id="A0A2R6AAS6"/>
<dbReference type="GO" id="GO:0003979">
    <property type="term" value="F:UDP-glucose 6-dehydrogenase activity"/>
    <property type="evidence" value="ECO:0007669"/>
    <property type="project" value="UniProtKB-EC"/>
</dbReference>
<dbReference type="Proteomes" id="UP000240880">
    <property type="component" value="Unassembled WGS sequence"/>
</dbReference>
<dbReference type="PIRSF" id="PIRSF000124">
    <property type="entry name" value="UDPglc_GDPman_dh"/>
    <property type="match status" value="1"/>
</dbReference>
<dbReference type="SUPFAM" id="SSF52413">
    <property type="entry name" value="UDP-glucose/GDP-mannose dehydrogenase C-terminal domain"/>
    <property type="match status" value="1"/>
</dbReference>
<comment type="similarity">
    <text evidence="2 7">Belongs to the UDP-glucose/GDP-mannose dehydrogenase family.</text>
</comment>
<dbReference type="NCBIfam" id="TIGR03026">
    <property type="entry name" value="NDP-sugDHase"/>
    <property type="match status" value="1"/>
</dbReference>
<dbReference type="PANTHER" id="PTHR43750:SF3">
    <property type="entry name" value="UDP-GLUCOSE 6-DEHYDROGENASE TUAD"/>
    <property type="match status" value="1"/>
</dbReference>
<gene>
    <name evidence="12" type="ORF">B9Q01_04895</name>
</gene>
<dbReference type="InterPro" id="IPR014026">
    <property type="entry name" value="UDP-Glc/GDP-Man_DH_dimer"/>
</dbReference>
<keyword evidence="4 7" id="KW-0560">Oxidoreductase</keyword>
<proteinExistence type="inferred from homology"/>
<feature type="binding site" evidence="9">
    <location>
        <position position="191"/>
    </location>
    <ligand>
        <name>substrate</name>
    </ligand>
</feature>
<dbReference type="Pfam" id="PF03721">
    <property type="entry name" value="UDPG_MGDP_dh_N"/>
    <property type="match status" value="1"/>
</dbReference>
<dbReference type="GO" id="GO:0000271">
    <property type="term" value="P:polysaccharide biosynthetic process"/>
    <property type="evidence" value="ECO:0007669"/>
    <property type="project" value="InterPro"/>
</dbReference>
<dbReference type="Pfam" id="PF00984">
    <property type="entry name" value="UDPG_MGDP_dh"/>
    <property type="match status" value="1"/>
</dbReference>
<dbReference type="PIRSF" id="PIRSF500134">
    <property type="entry name" value="UDPglc_DH_bac"/>
    <property type="match status" value="1"/>
</dbReference>
<feature type="binding site" evidence="9">
    <location>
        <begin position="139"/>
        <end position="142"/>
    </location>
    <ligand>
        <name>substrate</name>
    </ligand>
</feature>
<evidence type="ECO:0000256" key="9">
    <source>
        <dbReference type="PIRSR" id="PIRSR500134-2"/>
    </source>
</evidence>
<evidence type="ECO:0000256" key="3">
    <source>
        <dbReference type="ARBA" id="ARBA00012954"/>
    </source>
</evidence>
<feature type="domain" description="UDP-glucose/GDP-mannose dehydrogenase C-terminal" evidence="11">
    <location>
        <begin position="297"/>
        <end position="390"/>
    </location>
</feature>
<feature type="binding site" evidence="10">
    <location>
        <position position="30"/>
    </location>
    <ligand>
        <name>NAD(+)</name>
        <dbReference type="ChEBI" id="CHEBI:57540"/>
    </ligand>
</feature>
<dbReference type="SMART" id="SM00984">
    <property type="entry name" value="UDPG_MGDP_dh_C"/>
    <property type="match status" value="1"/>
</dbReference>
<dbReference type="GO" id="GO:0006065">
    <property type="term" value="P:UDP-glucuronate biosynthetic process"/>
    <property type="evidence" value="ECO:0007669"/>
    <property type="project" value="UniProtKB-UniPathway"/>
</dbReference>
<dbReference type="Gene3D" id="3.40.50.720">
    <property type="entry name" value="NAD(P)-binding Rossmann-like Domain"/>
    <property type="match status" value="2"/>
</dbReference>
<protein>
    <recommendedName>
        <fullName evidence="3 7">UDP-glucose 6-dehydrogenase</fullName>
        <ecNumber evidence="3 7">1.1.1.22</ecNumber>
    </recommendedName>
</protein>
<feature type="binding site" evidence="10">
    <location>
        <position position="251"/>
    </location>
    <ligand>
        <name>NAD(+)</name>
        <dbReference type="ChEBI" id="CHEBI:57540"/>
    </ligand>
</feature>
<evidence type="ECO:0000256" key="7">
    <source>
        <dbReference type="PIRNR" id="PIRNR000124"/>
    </source>
</evidence>
<feature type="binding site" evidence="9">
    <location>
        <position position="304"/>
    </location>
    <ligand>
        <name>substrate</name>
    </ligand>
</feature>
<evidence type="ECO:0000256" key="10">
    <source>
        <dbReference type="PIRSR" id="PIRSR500134-3"/>
    </source>
</evidence>
<feature type="binding site" evidence="10">
    <location>
        <position position="83"/>
    </location>
    <ligand>
        <name>NAD(+)</name>
        <dbReference type="ChEBI" id="CHEBI:57540"/>
    </ligand>
</feature>
<accession>A0A2R6AAS6</accession>
<sequence length="403" mass="44261">MKIGVVGLGYVGSVLAAVLASQGHEVFGVDVDKSKVHAFSQGRSPLFEPGLDELLSENLSRLSFSTSYDVLRGCEVVFLAVPTPTVNSEINLNYVFDAAQSVAKVTRECVLAIKSTVIPGTARRLKKLTGLKVASNPEFTREGSAVKDTLFPDRVVIGYEEKAELDLLHKVWSFVRAPIIQTTYENAELIKYASNAFLAVKLSFINEIANLCEKIPTADVDVVARGMGLDKRIGSEYLKAGLGWGGSCLPKDTSALLSFASSLGVELKVLRAAVETNRERIEHVLCLLKKLQKKSVCVLGLAFKQNTDDLRESQSLKLVARLIEEDFKVRVYDPAIKSAPSVLPAGVLCASIKDCVEECEVIVIATEWEEFSKLELPEKLVIDARRVIEPTRHNVRAIGRWQE</sequence>
<dbReference type="GO" id="GO:0051287">
    <property type="term" value="F:NAD binding"/>
    <property type="evidence" value="ECO:0007669"/>
    <property type="project" value="InterPro"/>
</dbReference>
<evidence type="ECO:0000256" key="5">
    <source>
        <dbReference type="ARBA" id="ARBA00023027"/>
    </source>
</evidence>
<dbReference type="InterPro" id="IPR001732">
    <property type="entry name" value="UDP-Glc/GDP-Man_DH_N"/>
</dbReference>